<reference evidence="2 3" key="3">
    <citation type="submission" date="2017-03" db="EMBL/GenBank/DDBJ databases">
        <authorList>
            <person name="Regsiter A."/>
            <person name="William W."/>
        </authorList>
    </citation>
    <scope>NUCLEOTIDE SEQUENCE [LARGE SCALE GENOMIC DNA]</scope>
    <source>
        <strain evidence="2">PRJEB5721</strain>
    </source>
</reference>
<evidence type="ECO:0000313" key="3">
    <source>
        <dbReference type="Proteomes" id="UP000193925"/>
    </source>
</evidence>
<name>A0A060UUX8_9PROT</name>
<evidence type="ECO:0000313" key="2">
    <source>
        <dbReference type="EMBL" id="SMH64584.1"/>
    </source>
</evidence>
<dbReference type="Proteomes" id="UP000193925">
    <property type="component" value="Chromosome AFERRI"/>
</dbReference>
<accession>A0A060UUX8</accession>
<reference evidence="1" key="1">
    <citation type="submission" date="2014-03" db="EMBL/GenBank/DDBJ databases">
        <authorList>
            <person name="Genoscope - CEA"/>
        </authorList>
    </citation>
    <scope>NUCLEOTIDE SEQUENCE [LARGE SCALE GENOMIC DNA]</scope>
    <source>
        <strain evidence="1">CF27</strain>
    </source>
</reference>
<reference evidence="1" key="2">
    <citation type="submission" date="2014-07" db="EMBL/GenBank/DDBJ databases">
        <title>Initial genome analysis of the psychrotolerant acidophile Acidithiobacillus ferrivorans CF27: insights into iron and sulfur oxidation pathways and into biofilm formation.</title>
        <authorList>
            <person name="Talla E."/>
            <person name="Hedrich S."/>
            <person name="Mangenot S."/>
            <person name="Ji B."/>
            <person name="Johnson D.B."/>
            <person name="Barbe V."/>
            <person name="Bonnefoy V."/>
        </authorList>
    </citation>
    <scope>NUCLEOTIDE SEQUENCE [LARGE SCALE GENOMIC DNA]</scope>
    <source>
        <strain evidence="1">CF27</strain>
    </source>
</reference>
<evidence type="ECO:0000313" key="1">
    <source>
        <dbReference type="EMBL" id="CDQ10553.1"/>
    </source>
</evidence>
<organism evidence="1">
    <name type="scientific">Acidithiobacillus ferrivorans</name>
    <dbReference type="NCBI Taxonomy" id="160808"/>
    <lineage>
        <taxon>Bacteria</taxon>
        <taxon>Pseudomonadati</taxon>
        <taxon>Pseudomonadota</taxon>
        <taxon>Acidithiobacillia</taxon>
        <taxon>Acidithiobacillales</taxon>
        <taxon>Acidithiobacillaceae</taxon>
        <taxon>Acidithiobacillus</taxon>
    </lineage>
</organism>
<keyword evidence="3" id="KW-1185">Reference proteome</keyword>
<sequence>MNGCELSLIVNLTRMYDCYIVFVQTRRSICQKLARQVTEKFSGEPEADQFRAGDVWESPRGVRHTITRVSNGVAHMVNENTHRTANRAYDALGWGHSGRPWVRISSGAEVDKS</sequence>
<proteinExistence type="predicted"/>
<dbReference type="EMBL" id="LT841305">
    <property type="protein sequence ID" value="SMH64584.1"/>
    <property type="molecule type" value="Genomic_DNA"/>
</dbReference>
<dbReference type="AlphaFoldDB" id="A0A060UUX8"/>
<dbReference type="EMBL" id="CCCS020000035">
    <property type="protein sequence ID" value="CDQ10553.1"/>
    <property type="molecule type" value="Genomic_DNA"/>
</dbReference>
<protein>
    <submittedName>
        <fullName evidence="1">Uncharacterized protein</fullName>
    </submittedName>
</protein>
<gene>
    <name evidence="2" type="ORF">AFERRI_10617</name>
    <name evidence="1" type="ORF">AFERRI_400334</name>
</gene>